<dbReference type="GO" id="GO:0004042">
    <property type="term" value="F:L-glutamate N-acetyltransferase activity"/>
    <property type="evidence" value="ECO:0007669"/>
    <property type="project" value="UniProtKB-UniRule"/>
</dbReference>
<keyword evidence="8" id="KW-0963">Cytoplasm</keyword>
<evidence type="ECO:0000256" key="7">
    <source>
        <dbReference type="ARBA" id="ARBA00048372"/>
    </source>
</evidence>
<dbReference type="Gene3D" id="3.40.630.30">
    <property type="match status" value="1"/>
</dbReference>
<protein>
    <recommendedName>
        <fullName evidence="8">Amino-acid acetyltransferase</fullName>
        <ecNumber evidence="8">2.3.1.1</ecNumber>
    </recommendedName>
    <alternativeName>
        <fullName evidence="8">N-acetylglutamate synthase</fullName>
        <shortName evidence="8">AGS</shortName>
        <shortName evidence="8">NAGS</shortName>
    </alternativeName>
</protein>
<keyword evidence="6 8" id="KW-0012">Acyltransferase</keyword>
<dbReference type="InterPro" id="IPR033719">
    <property type="entry name" value="NAGS_kin"/>
</dbReference>
<dbReference type="UniPathway" id="UPA00068">
    <property type="reaction ID" value="UER00106"/>
</dbReference>
<dbReference type="OrthoDB" id="9802238at2"/>
<dbReference type="Pfam" id="PF00583">
    <property type="entry name" value="Acetyltransf_1"/>
    <property type="match status" value="1"/>
</dbReference>
<dbReference type="CDD" id="cd04301">
    <property type="entry name" value="NAT_SF"/>
    <property type="match status" value="1"/>
</dbReference>
<dbReference type="EMBL" id="LDUG01000020">
    <property type="protein sequence ID" value="KVW96212.1"/>
    <property type="molecule type" value="Genomic_DNA"/>
</dbReference>
<dbReference type="EC" id="2.3.1.1" evidence="8"/>
<dbReference type="PROSITE" id="PS51186">
    <property type="entry name" value="GNAT"/>
    <property type="match status" value="1"/>
</dbReference>
<dbReference type="InterPro" id="IPR016181">
    <property type="entry name" value="Acyl_CoA_acyltransferase"/>
</dbReference>
<dbReference type="Gene3D" id="3.40.1160.10">
    <property type="entry name" value="Acetylglutamate kinase-like"/>
    <property type="match status" value="1"/>
</dbReference>
<dbReference type="GO" id="GO:0006526">
    <property type="term" value="P:L-arginine biosynthetic process"/>
    <property type="evidence" value="ECO:0007669"/>
    <property type="project" value="UniProtKB-UniRule"/>
</dbReference>
<dbReference type="STRING" id="1123392.GCA_000376425_00682"/>
<dbReference type="PATRIC" id="fig|36861.3.peg.1229"/>
<comment type="similarity">
    <text evidence="2 8">Belongs to the acetyltransferase family. ArgA subfamily.</text>
</comment>
<dbReference type="InterPro" id="IPR001048">
    <property type="entry name" value="Asp/Glu/Uridylate_kinase"/>
</dbReference>
<evidence type="ECO:0000313" key="10">
    <source>
        <dbReference type="EMBL" id="KVW96212.1"/>
    </source>
</evidence>
<feature type="domain" description="N-acetyltransferase" evidence="9">
    <location>
        <begin position="296"/>
        <end position="435"/>
    </location>
</feature>
<dbReference type="InterPro" id="IPR036393">
    <property type="entry name" value="AceGlu_kinase-like_sf"/>
</dbReference>
<dbReference type="InterPro" id="IPR010167">
    <property type="entry name" value="NH2A_AcTrfase"/>
</dbReference>
<evidence type="ECO:0000256" key="8">
    <source>
        <dbReference type="HAMAP-Rule" id="MF_01105"/>
    </source>
</evidence>
<comment type="pathway">
    <text evidence="1 8">Amino-acid biosynthesis; L-arginine biosynthesis; N(2)-acetyl-L-ornithine from L-glutamate: step 1/4.</text>
</comment>
<dbReference type="CDD" id="cd04237">
    <property type="entry name" value="AAK_NAGS-ABP"/>
    <property type="match status" value="1"/>
</dbReference>
<dbReference type="PANTHER" id="PTHR30602">
    <property type="entry name" value="AMINO-ACID ACETYLTRANSFERASE"/>
    <property type="match status" value="1"/>
</dbReference>
<dbReference type="Proteomes" id="UP000064243">
    <property type="component" value="Unassembled WGS sequence"/>
</dbReference>
<dbReference type="Pfam" id="PF00696">
    <property type="entry name" value="AA_kinase"/>
    <property type="match status" value="1"/>
</dbReference>
<dbReference type="PIRSF" id="PIRSF000423">
    <property type="entry name" value="ArgA"/>
    <property type="match status" value="1"/>
</dbReference>
<dbReference type="SUPFAM" id="SSF55729">
    <property type="entry name" value="Acyl-CoA N-acyltransferases (Nat)"/>
    <property type="match status" value="1"/>
</dbReference>
<evidence type="ECO:0000313" key="11">
    <source>
        <dbReference type="Proteomes" id="UP000064243"/>
    </source>
</evidence>
<comment type="catalytic activity">
    <reaction evidence="7 8">
        <text>L-glutamate + acetyl-CoA = N-acetyl-L-glutamate + CoA + H(+)</text>
        <dbReference type="Rhea" id="RHEA:24292"/>
        <dbReference type="ChEBI" id="CHEBI:15378"/>
        <dbReference type="ChEBI" id="CHEBI:29985"/>
        <dbReference type="ChEBI" id="CHEBI:44337"/>
        <dbReference type="ChEBI" id="CHEBI:57287"/>
        <dbReference type="ChEBI" id="CHEBI:57288"/>
        <dbReference type="EC" id="2.3.1.1"/>
    </reaction>
</comment>
<comment type="subcellular location">
    <subcellularLocation>
        <location evidence="8">Cytoplasm</location>
    </subcellularLocation>
</comment>
<keyword evidence="4 8" id="KW-0028">Amino-acid biosynthesis</keyword>
<evidence type="ECO:0000256" key="3">
    <source>
        <dbReference type="ARBA" id="ARBA00022571"/>
    </source>
</evidence>
<comment type="caution">
    <text evidence="10">The sequence shown here is derived from an EMBL/GenBank/DDBJ whole genome shotgun (WGS) entry which is preliminary data.</text>
</comment>
<name>A0A125BCP8_THIDE</name>
<evidence type="ECO:0000256" key="6">
    <source>
        <dbReference type="ARBA" id="ARBA00023315"/>
    </source>
</evidence>
<organism evidence="10 11">
    <name type="scientific">Thiobacillus denitrificans</name>
    <dbReference type="NCBI Taxonomy" id="36861"/>
    <lineage>
        <taxon>Bacteria</taxon>
        <taxon>Pseudomonadati</taxon>
        <taxon>Pseudomonadota</taxon>
        <taxon>Betaproteobacteria</taxon>
        <taxon>Nitrosomonadales</taxon>
        <taxon>Thiobacillaceae</taxon>
        <taxon>Thiobacillus</taxon>
    </lineage>
</organism>
<keyword evidence="3 8" id="KW-0055">Arginine biosynthesis</keyword>
<evidence type="ECO:0000256" key="5">
    <source>
        <dbReference type="ARBA" id="ARBA00022679"/>
    </source>
</evidence>
<accession>A0A125BCP8</accession>
<proteinExistence type="inferred from homology"/>
<evidence type="ECO:0000256" key="1">
    <source>
        <dbReference type="ARBA" id="ARBA00004925"/>
    </source>
</evidence>
<dbReference type="NCBIfam" id="TIGR01890">
    <property type="entry name" value="N-Ac-Glu-synth"/>
    <property type="match status" value="1"/>
</dbReference>
<dbReference type="AlphaFoldDB" id="A0A125BCP8"/>
<reference evidence="10 11" key="1">
    <citation type="journal article" date="2015" name="Appl. Environ. Microbiol.">
        <title>Aerobic and Anaerobic Thiosulfate Oxidation by a Cold-Adapted, Subglacial Chemoautotroph.</title>
        <authorList>
            <person name="Harrold Z.R."/>
            <person name="Skidmore M.L."/>
            <person name="Hamilton T.L."/>
            <person name="Desch L."/>
            <person name="Amada K."/>
            <person name="van Gelder W."/>
            <person name="Glover K."/>
            <person name="Roden E.E."/>
            <person name="Boyd E.S."/>
        </authorList>
    </citation>
    <scope>NUCLEOTIDE SEQUENCE [LARGE SCALE GENOMIC DNA]</scope>
    <source>
        <strain evidence="10 11">RG</strain>
    </source>
</reference>
<dbReference type="InterPro" id="IPR000182">
    <property type="entry name" value="GNAT_dom"/>
</dbReference>
<sequence length="442" mass="48147">MKDTTDFVHWFRSAAPYIHGFRGKTFVIAFGGELVADGGFVQLAHDVNLLSSLGVRLVLVHGVRPQVEARLTENGTAIRYVNGLRVTDDRALACVKEAAGTVRVEIEALLSLGLANTPMAGADIRVASGNFVTAQPLGIRDGVDLLHTGEVRKIAAAAIRRRLDQYDIVLLSPIGYSPTGEIFNLSLEDVATQAAVELAADKLIFLMNTEGVPDKGRTIHNALTVNEARQVLEKAGQGKAKKLPEDVAYYLPCAITACTQGVKRAHLISRHRDGALLSELFTREGVGTLITPAPLETLRAATIDDVGGILGLIEPLEREGILVWRSRELLEMEIDRFLVLESDGVIAGCAALYPFPEEHAAELACLAVSTDFRGRGFGDLLLAEAEKKGKKAGFKNLFVLTTRSEHWFEERGFVDSSPDHLPKGKKALYNYMRKSKVLQKSL</sequence>
<dbReference type="RefSeq" id="WP_059754504.1">
    <property type="nucleotide sequence ID" value="NZ_LDUG01000020.1"/>
</dbReference>
<dbReference type="PANTHER" id="PTHR30602:SF12">
    <property type="entry name" value="AMINO-ACID ACETYLTRANSFERASE NAGS1, CHLOROPLASTIC-RELATED"/>
    <property type="match status" value="1"/>
</dbReference>
<dbReference type="SUPFAM" id="SSF53633">
    <property type="entry name" value="Carbamate kinase-like"/>
    <property type="match status" value="1"/>
</dbReference>
<evidence type="ECO:0000256" key="4">
    <source>
        <dbReference type="ARBA" id="ARBA00022605"/>
    </source>
</evidence>
<evidence type="ECO:0000259" key="9">
    <source>
        <dbReference type="PROSITE" id="PS51186"/>
    </source>
</evidence>
<dbReference type="NCBIfam" id="NF003641">
    <property type="entry name" value="PRK05279.1"/>
    <property type="match status" value="1"/>
</dbReference>
<dbReference type="GO" id="GO:0005737">
    <property type="term" value="C:cytoplasm"/>
    <property type="evidence" value="ECO:0007669"/>
    <property type="project" value="UniProtKB-SubCell"/>
</dbReference>
<evidence type="ECO:0000256" key="2">
    <source>
        <dbReference type="ARBA" id="ARBA00009145"/>
    </source>
</evidence>
<comment type="miscellaneous">
    <text evidence="8">In bacteria which possess the bifunctional enzyme ornithine acetyltransferase/N-acetylglutamate synthase (ArgJ), ArgA fulfills an anaplerotic role.</text>
</comment>
<keyword evidence="5 8" id="KW-0808">Transferase</keyword>
<gene>
    <name evidence="8" type="primary">argA</name>
    <name evidence="10" type="ORF">ABW22_07910</name>
</gene>
<dbReference type="HAMAP" id="MF_01105">
    <property type="entry name" value="N_acetyl_glu_synth"/>
    <property type="match status" value="1"/>
</dbReference>
<keyword evidence="11" id="KW-1185">Reference proteome</keyword>